<protein>
    <submittedName>
        <fullName evidence="1">Uncharacterized protein</fullName>
    </submittedName>
</protein>
<dbReference type="Proteomes" id="UP000014974">
    <property type="component" value="Unassembled WGS sequence"/>
</dbReference>
<sequence>MRPRIFIILKMILLLSCKGNYVYENEEITSLSKTLPEVFESFYYSNYCKWVEDDLSSFYDTIPFNEDDNSSEFIFKELVEKKCSIVHIAAFDGNLISLPEVIKQNDWLINIYDTSDIVYFDLTTTKNFATLKSRYIGYNTLYLNEKYKIEPIDFEENYTNENFKFRPEISRVSFNDSLTQGFYYITIWKDGGFQKTGTSTLVLIEKEKVIGGLRKLSITGRTKMNSANITLDTAGGSE</sequence>
<proteinExistence type="predicted"/>
<evidence type="ECO:0000313" key="1">
    <source>
        <dbReference type="EMBL" id="EPR70848.1"/>
    </source>
</evidence>
<name>S7X414_9BACT</name>
<accession>S7X414</accession>
<reference evidence="1 2" key="1">
    <citation type="journal article" date="2013" name="Genome Announc.">
        <title>Draft Genome Sequence of Cyclobacterium qasimii Strain M12-11BT, Isolated from Arctic Marine Sediment.</title>
        <authorList>
            <person name="Shivaji S."/>
            <person name="Ara S."/>
            <person name="Singh A."/>
            <person name="Kumar Pinnaka A."/>
        </authorList>
    </citation>
    <scope>NUCLEOTIDE SEQUENCE [LARGE SCALE GENOMIC DNA]</scope>
    <source>
        <strain evidence="1 2">M12-11B</strain>
    </source>
</reference>
<dbReference type="EMBL" id="ATNM01000035">
    <property type="protein sequence ID" value="EPR70848.1"/>
    <property type="molecule type" value="Genomic_DNA"/>
</dbReference>
<gene>
    <name evidence="1" type="ORF">ADICYQ_0844</name>
</gene>
<comment type="caution">
    <text evidence="1">The sequence shown here is derived from an EMBL/GenBank/DDBJ whole genome shotgun (WGS) entry which is preliminary data.</text>
</comment>
<dbReference type="AlphaFoldDB" id="S7X414"/>
<evidence type="ECO:0000313" key="2">
    <source>
        <dbReference type="Proteomes" id="UP000014974"/>
    </source>
</evidence>
<organism evidence="1 2">
    <name type="scientific">Cyclobacterium qasimii M12-11B</name>
    <dbReference type="NCBI Taxonomy" id="641524"/>
    <lineage>
        <taxon>Bacteria</taxon>
        <taxon>Pseudomonadati</taxon>
        <taxon>Bacteroidota</taxon>
        <taxon>Cytophagia</taxon>
        <taxon>Cytophagales</taxon>
        <taxon>Cyclobacteriaceae</taxon>
        <taxon>Cyclobacterium</taxon>
    </lineage>
</organism>
<dbReference type="STRING" id="641524.ADICYQ_0844"/>